<sequence>DEICRKLDECLFQRIWLDLESRRDVLYSPSGGQLLSLEPAEIRVALQTSPKAPSGLLEKLLAPLVKRHRRSQQVNPSDPLRSESHPTNPAKDHQEPDHTQPEQDQAGAVSKETISSCDDPLRVLHSNGPVSPVKTNIADRAEQD</sequence>
<dbReference type="GeneTree" id="ENSGT00530000069587"/>
<protein>
    <submittedName>
        <fullName evidence="2">Uncharacterized protein</fullName>
    </submittedName>
</protein>
<reference evidence="2" key="2">
    <citation type="submission" date="2025-08" db="UniProtKB">
        <authorList>
            <consortium name="Ensembl"/>
        </authorList>
    </citation>
    <scope>IDENTIFICATION</scope>
</reference>
<evidence type="ECO:0000256" key="1">
    <source>
        <dbReference type="SAM" id="MobiDB-lite"/>
    </source>
</evidence>
<keyword evidence="3" id="KW-1185">Reference proteome</keyword>
<feature type="region of interest" description="Disordered" evidence="1">
    <location>
        <begin position="67"/>
        <end position="144"/>
    </location>
</feature>
<dbReference type="Proteomes" id="UP000472263">
    <property type="component" value="Chromosome 6"/>
</dbReference>
<organism evidence="2 3">
    <name type="scientific">Myripristis murdjan</name>
    <name type="common">pinecone soldierfish</name>
    <dbReference type="NCBI Taxonomy" id="586833"/>
    <lineage>
        <taxon>Eukaryota</taxon>
        <taxon>Metazoa</taxon>
        <taxon>Chordata</taxon>
        <taxon>Craniata</taxon>
        <taxon>Vertebrata</taxon>
        <taxon>Euteleostomi</taxon>
        <taxon>Actinopterygii</taxon>
        <taxon>Neopterygii</taxon>
        <taxon>Teleostei</taxon>
        <taxon>Neoteleostei</taxon>
        <taxon>Acanthomorphata</taxon>
        <taxon>Holocentriformes</taxon>
        <taxon>Holocentridae</taxon>
        <taxon>Myripristis</taxon>
    </lineage>
</organism>
<feature type="compositionally biased region" description="Basic and acidic residues" evidence="1">
    <location>
        <begin position="80"/>
        <end position="101"/>
    </location>
</feature>
<dbReference type="AlphaFoldDB" id="A0A667X7R7"/>
<proteinExistence type="predicted"/>
<evidence type="ECO:0000313" key="3">
    <source>
        <dbReference type="Proteomes" id="UP000472263"/>
    </source>
</evidence>
<evidence type="ECO:0000313" key="2">
    <source>
        <dbReference type="Ensembl" id="ENSMMDP00005011287.1"/>
    </source>
</evidence>
<dbReference type="InParanoid" id="A0A667X7R7"/>
<name>A0A667X7R7_9TELE</name>
<reference evidence="2" key="1">
    <citation type="submission" date="2019-06" db="EMBL/GenBank/DDBJ databases">
        <authorList>
            <consortium name="Wellcome Sanger Institute Data Sharing"/>
        </authorList>
    </citation>
    <scope>NUCLEOTIDE SEQUENCE [LARGE SCALE GENOMIC DNA]</scope>
</reference>
<dbReference type="Ensembl" id="ENSMMDT00005011629.1">
    <property type="protein sequence ID" value="ENSMMDP00005011287.1"/>
    <property type="gene ID" value="ENSMMDG00005006095.1"/>
</dbReference>
<accession>A0A667X7R7</accession>
<reference evidence="2" key="3">
    <citation type="submission" date="2025-09" db="UniProtKB">
        <authorList>
            <consortium name="Ensembl"/>
        </authorList>
    </citation>
    <scope>IDENTIFICATION</scope>
</reference>